<evidence type="ECO:0000256" key="3">
    <source>
        <dbReference type="ARBA" id="ARBA00022428"/>
    </source>
</evidence>
<keyword evidence="6 8" id="KW-1133">Transmembrane helix</keyword>
<feature type="transmembrane region" description="Helical" evidence="8">
    <location>
        <begin position="218"/>
        <end position="239"/>
    </location>
</feature>
<feature type="transmembrane region" description="Helical" evidence="8">
    <location>
        <begin position="277"/>
        <end position="298"/>
    </location>
</feature>
<comment type="subcellular location">
    <subcellularLocation>
        <location evidence="1">Membrane</location>
        <topology evidence="1">Multi-pass membrane protein</topology>
    </subcellularLocation>
</comment>
<dbReference type="RefSeq" id="WP_205143774.1">
    <property type="nucleotide sequence ID" value="NZ_JAFBDN010000010.1"/>
</dbReference>
<feature type="transmembrane region" description="Helical" evidence="8">
    <location>
        <begin position="115"/>
        <end position="134"/>
    </location>
</feature>
<dbReference type="PIRSF" id="PIRSF005355">
    <property type="entry name" value="UBIAD1"/>
    <property type="match status" value="1"/>
</dbReference>
<dbReference type="EMBL" id="JAGMVS010000067">
    <property type="protein sequence ID" value="MCM2437740.1"/>
    <property type="molecule type" value="Genomic_DNA"/>
</dbReference>
<keyword evidence="7 8" id="KW-0472">Membrane</keyword>
<comment type="pathway">
    <text evidence="2">Quinol/quinone metabolism; menaquinone biosynthesis.</text>
</comment>
<dbReference type="Proteomes" id="UP001057481">
    <property type="component" value="Unassembled WGS sequence"/>
</dbReference>
<dbReference type="InterPro" id="IPR044878">
    <property type="entry name" value="UbiA_sf"/>
</dbReference>
<evidence type="ECO:0000256" key="1">
    <source>
        <dbReference type="ARBA" id="ARBA00004141"/>
    </source>
</evidence>
<sequence>MQRKVLMDLIEIKSAIASVLPFIIGVLYTSYHHITLDWVNIGLFFLAAVAFHLATNVWDNLQDYLNAKHATFKAGVNDVIGRESLTKQQVEKVLLTLMIIATGLGLFVWVRVGGIVWPILAILSYGVGFLYSGGPKPISRTPLGETFSGLTMGFVIVLMVVLVNNVKLTGSLIWTVFITAAMGIFSIANIMLANNIGDYQEDLKEDRRTLVYYLGQTKALYLYLILYTCGYLSVGYGVLVHILPWSTLLSLIGILPIVNHFKYFWQDRTKKGSFILTIKNTVIIMGLYIIGLLMAIIFSF</sequence>
<name>A0ABT0VMJ1_9LACO</name>
<dbReference type="Gene3D" id="1.10.357.140">
    <property type="entry name" value="UbiA prenyltransferase"/>
    <property type="match status" value="1"/>
</dbReference>
<feature type="transmembrane region" description="Helical" evidence="8">
    <location>
        <begin position="245"/>
        <end position="265"/>
    </location>
</feature>
<evidence type="ECO:0000256" key="7">
    <source>
        <dbReference type="ARBA" id="ARBA00023136"/>
    </source>
</evidence>
<keyword evidence="5 8" id="KW-0812">Transmembrane</keyword>
<feature type="transmembrane region" description="Helical" evidence="8">
    <location>
        <begin position="92"/>
        <end position="109"/>
    </location>
</feature>
<feature type="transmembrane region" description="Helical" evidence="8">
    <location>
        <begin position="38"/>
        <end position="58"/>
    </location>
</feature>
<reference evidence="9" key="1">
    <citation type="submission" date="2021-04" db="EMBL/GenBank/DDBJ databases">
        <title>Taxonomic assessment of Weissella genus.</title>
        <authorList>
            <person name="Fanelli F."/>
            <person name="Chieffi D."/>
            <person name="Dell'Aquila A."/>
            <person name="Gyu-Sung C."/>
            <person name="Franz C.M.A.P."/>
            <person name="Fusco V."/>
        </authorList>
    </citation>
    <scope>NUCLEOTIDE SEQUENCE</scope>
    <source>
        <strain evidence="9">LMG 25373</strain>
    </source>
</reference>
<proteinExistence type="predicted"/>
<dbReference type="Pfam" id="PF01040">
    <property type="entry name" value="UbiA"/>
    <property type="match status" value="1"/>
</dbReference>
<accession>A0ABT0VMJ1</accession>
<keyword evidence="3" id="KW-0474">Menaquinone biosynthesis</keyword>
<feature type="transmembrane region" description="Helical" evidence="8">
    <location>
        <begin position="172"/>
        <end position="197"/>
    </location>
</feature>
<evidence type="ECO:0000256" key="6">
    <source>
        <dbReference type="ARBA" id="ARBA00022989"/>
    </source>
</evidence>
<organism evidence="9 10">
    <name type="scientific">Periweissella beninensis</name>
    <dbReference type="NCBI Taxonomy" id="504936"/>
    <lineage>
        <taxon>Bacteria</taxon>
        <taxon>Bacillati</taxon>
        <taxon>Bacillota</taxon>
        <taxon>Bacilli</taxon>
        <taxon>Lactobacillales</taxon>
        <taxon>Lactobacillaceae</taxon>
        <taxon>Periweissella</taxon>
    </lineage>
</organism>
<protein>
    <submittedName>
        <fullName evidence="9">UbiA family prenyltransferase</fullName>
    </submittedName>
</protein>
<evidence type="ECO:0000256" key="5">
    <source>
        <dbReference type="ARBA" id="ARBA00022692"/>
    </source>
</evidence>
<evidence type="ECO:0000256" key="4">
    <source>
        <dbReference type="ARBA" id="ARBA00022679"/>
    </source>
</evidence>
<evidence type="ECO:0000256" key="8">
    <source>
        <dbReference type="SAM" id="Phobius"/>
    </source>
</evidence>
<evidence type="ECO:0000256" key="2">
    <source>
        <dbReference type="ARBA" id="ARBA00004863"/>
    </source>
</evidence>
<feature type="transmembrane region" description="Helical" evidence="8">
    <location>
        <begin position="146"/>
        <end position="166"/>
    </location>
</feature>
<feature type="transmembrane region" description="Helical" evidence="8">
    <location>
        <begin position="12"/>
        <end position="32"/>
    </location>
</feature>
<dbReference type="PANTHER" id="PTHR13929">
    <property type="entry name" value="1,4-DIHYDROXY-2-NAPHTHOATE OCTAPRENYLTRANSFERASE"/>
    <property type="match status" value="1"/>
</dbReference>
<dbReference type="PANTHER" id="PTHR13929:SF0">
    <property type="entry name" value="UBIA PRENYLTRANSFERASE DOMAIN-CONTAINING PROTEIN 1"/>
    <property type="match status" value="1"/>
</dbReference>
<dbReference type="CDD" id="cd13962">
    <property type="entry name" value="PT_UbiA_UBIAD1"/>
    <property type="match status" value="1"/>
</dbReference>
<comment type="caution">
    <text evidence="9">The sequence shown here is derived from an EMBL/GenBank/DDBJ whole genome shotgun (WGS) entry which is preliminary data.</text>
</comment>
<gene>
    <name evidence="9" type="ORF">KAK10_07435</name>
</gene>
<keyword evidence="10" id="KW-1185">Reference proteome</keyword>
<evidence type="ECO:0000313" key="10">
    <source>
        <dbReference type="Proteomes" id="UP001057481"/>
    </source>
</evidence>
<keyword evidence="4" id="KW-0808">Transferase</keyword>
<dbReference type="InterPro" id="IPR000537">
    <property type="entry name" value="UbiA_prenyltransferase"/>
</dbReference>
<dbReference type="InterPro" id="IPR026046">
    <property type="entry name" value="UBIAD1"/>
</dbReference>
<evidence type="ECO:0000313" key="9">
    <source>
        <dbReference type="EMBL" id="MCM2437740.1"/>
    </source>
</evidence>